<organism evidence="4 5">
    <name type="scientific">Candidatus Nealsonbacteria bacterium CG23_combo_of_CG06-09_8_20_14_all_37_18</name>
    <dbReference type="NCBI Taxonomy" id="1974720"/>
    <lineage>
        <taxon>Bacteria</taxon>
        <taxon>Candidatus Nealsoniibacteriota</taxon>
    </lineage>
</organism>
<dbReference type="PROSITE" id="PS51371">
    <property type="entry name" value="CBS"/>
    <property type="match status" value="1"/>
</dbReference>
<feature type="non-terminal residue" evidence="4">
    <location>
        <position position="128"/>
    </location>
</feature>
<gene>
    <name evidence="4" type="ORF">COX35_01715</name>
</gene>
<reference evidence="4 5" key="1">
    <citation type="submission" date="2017-09" db="EMBL/GenBank/DDBJ databases">
        <title>Depth-based differentiation of microbial function through sediment-hosted aquifers and enrichment of novel symbionts in the deep terrestrial subsurface.</title>
        <authorList>
            <person name="Probst A.J."/>
            <person name="Ladd B."/>
            <person name="Jarett J.K."/>
            <person name="Geller-Mcgrath D.E."/>
            <person name="Sieber C.M."/>
            <person name="Emerson J.B."/>
            <person name="Anantharaman K."/>
            <person name="Thomas B.C."/>
            <person name="Malmstrom R."/>
            <person name="Stieglmeier M."/>
            <person name="Klingl A."/>
            <person name="Woyke T."/>
            <person name="Ryan C.M."/>
            <person name="Banfield J.F."/>
        </authorList>
    </citation>
    <scope>NUCLEOTIDE SEQUENCE [LARGE SCALE GENOMIC DNA]</scope>
    <source>
        <strain evidence="4">CG23_combo_of_CG06-09_8_20_14_all_37_18</strain>
    </source>
</reference>
<comment type="caution">
    <text evidence="4">The sequence shown here is derived from an EMBL/GenBank/DDBJ whole genome shotgun (WGS) entry which is preliminary data.</text>
</comment>
<dbReference type="SUPFAM" id="SSF54631">
    <property type="entry name" value="CBS-domain pair"/>
    <property type="match status" value="1"/>
</dbReference>
<dbReference type="PANTHER" id="PTHR43080:SF2">
    <property type="entry name" value="CBS DOMAIN-CONTAINING PROTEIN"/>
    <property type="match status" value="1"/>
</dbReference>
<name>A0A2G9YYE0_9BACT</name>
<dbReference type="EMBL" id="PCRQ01000045">
    <property type="protein sequence ID" value="PIP24258.1"/>
    <property type="molecule type" value="Genomic_DNA"/>
</dbReference>
<feature type="domain" description="CBS" evidence="3">
    <location>
        <begin position="7"/>
        <end position="64"/>
    </location>
</feature>
<dbReference type="AlphaFoldDB" id="A0A2G9YYE0"/>
<evidence type="ECO:0000313" key="4">
    <source>
        <dbReference type="EMBL" id="PIP24258.1"/>
    </source>
</evidence>
<evidence type="ECO:0000256" key="2">
    <source>
        <dbReference type="PROSITE-ProRule" id="PRU00703"/>
    </source>
</evidence>
<dbReference type="SMART" id="SM00116">
    <property type="entry name" value="CBS"/>
    <property type="match status" value="1"/>
</dbReference>
<protein>
    <recommendedName>
        <fullName evidence="3">CBS domain-containing protein</fullName>
    </recommendedName>
</protein>
<evidence type="ECO:0000313" key="5">
    <source>
        <dbReference type="Proteomes" id="UP000229952"/>
    </source>
</evidence>
<evidence type="ECO:0000256" key="1">
    <source>
        <dbReference type="ARBA" id="ARBA00023122"/>
    </source>
</evidence>
<sequence>MKIKDIMTTNIISADPEMAVSKVADILFTNRFHGLPIVENKKLVGIITEDDFFLKNYDKIYLPSYLRFIEENKSTDNLPSDIKNKIEKLLEIKVKDIMTTDCITVNPDMEISDFMDLVRKTKFTTFPV</sequence>
<evidence type="ECO:0000259" key="3">
    <source>
        <dbReference type="PROSITE" id="PS51371"/>
    </source>
</evidence>
<dbReference type="Pfam" id="PF00571">
    <property type="entry name" value="CBS"/>
    <property type="match status" value="2"/>
</dbReference>
<dbReference type="Proteomes" id="UP000229952">
    <property type="component" value="Unassembled WGS sequence"/>
</dbReference>
<proteinExistence type="predicted"/>
<dbReference type="PANTHER" id="PTHR43080">
    <property type="entry name" value="CBS DOMAIN-CONTAINING PROTEIN CBSX3, MITOCHONDRIAL"/>
    <property type="match status" value="1"/>
</dbReference>
<keyword evidence="1 2" id="KW-0129">CBS domain</keyword>
<dbReference type="InterPro" id="IPR000644">
    <property type="entry name" value="CBS_dom"/>
</dbReference>
<dbReference type="InterPro" id="IPR051257">
    <property type="entry name" value="Diverse_CBS-Domain"/>
</dbReference>
<dbReference type="InterPro" id="IPR046342">
    <property type="entry name" value="CBS_dom_sf"/>
</dbReference>
<dbReference type="Gene3D" id="3.10.580.10">
    <property type="entry name" value="CBS-domain"/>
    <property type="match status" value="1"/>
</dbReference>
<accession>A0A2G9YYE0</accession>